<evidence type="ECO:0000313" key="4">
    <source>
        <dbReference type="Proteomes" id="UP000054097"/>
    </source>
</evidence>
<feature type="compositionally biased region" description="Low complexity" evidence="1">
    <location>
        <begin position="419"/>
        <end position="439"/>
    </location>
</feature>
<feature type="domain" description="HNH nuclease" evidence="2">
    <location>
        <begin position="190"/>
        <end position="274"/>
    </location>
</feature>
<proteinExistence type="predicted"/>
<reference evidence="3 4" key="1">
    <citation type="submission" date="2014-04" db="EMBL/GenBank/DDBJ databases">
        <authorList>
            <consortium name="DOE Joint Genome Institute"/>
            <person name="Kuo A."/>
            <person name="Zuccaro A."/>
            <person name="Kohler A."/>
            <person name="Nagy L.G."/>
            <person name="Floudas D."/>
            <person name="Copeland A."/>
            <person name="Barry K.W."/>
            <person name="Cichocki N."/>
            <person name="Veneault-Fourrey C."/>
            <person name="LaButti K."/>
            <person name="Lindquist E.A."/>
            <person name="Lipzen A."/>
            <person name="Lundell T."/>
            <person name="Morin E."/>
            <person name="Murat C."/>
            <person name="Sun H."/>
            <person name="Tunlid A."/>
            <person name="Henrissat B."/>
            <person name="Grigoriev I.V."/>
            <person name="Hibbett D.S."/>
            <person name="Martin F."/>
            <person name="Nordberg H.P."/>
            <person name="Cantor M.N."/>
            <person name="Hua S.X."/>
        </authorList>
    </citation>
    <scope>NUCLEOTIDE SEQUENCE [LARGE SCALE GENOMIC DNA]</scope>
    <source>
        <strain evidence="3 4">MAFF 305830</strain>
    </source>
</reference>
<feature type="compositionally biased region" description="Basic and acidic residues" evidence="1">
    <location>
        <begin position="1"/>
        <end position="28"/>
    </location>
</feature>
<dbReference type="Proteomes" id="UP000054097">
    <property type="component" value="Unassembled WGS sequence"/>
</dbReference>
<dbReference type="EMBL" id="KN824310">
    <property type="protein sequence ID" value="KIM25917.1"/>
    <property type="molecule type" value="Genomic_DNA"/>
</dbReference>
<evidence type="ECO:0000259" key="2">
    <source>
        <dbReference type="Pfam" id="PF13391"/>
    </source>
</evidence>
<name>A0A0C2X9K7_SERVB</name>
<feature type="region of interest" description="Disordered" evidence="1">
    <location>
        <begin position="371"/>
        <end position="480"/>
    </location>
</feature>
<dbReference type="STRING" id="933852.A0A0C2X9K7"/>
<dbReference type="HOGENOM" id="CLU_568782_0_0_1"/>
<keyword evidence="4" id="KW-1185">Reference proteome</keyword>
<accession>A0A0C2X9K7</accession>
<dbReference type="OrthoDB" id="2833246at2759"/>
<gene>
    <name evidence="3" type="ORF">M408DRAFT_202284</name>
</gene>
<organism evidence="3 4">
    <name type="scientific">Serendipita vermifera MAFF 305830</name>
    <dbReference type="NCBI Taxonomy" id="933852"/>
    <lineage>
        <taxon>Eukaryota</taxon>
        <taxon>Fungi</taxon>
        <taxon>Dikarya</taxon>
        <taxon>Basidiomycota</taxon>
        <taxon>Agaricomycotina</taxon>
        <taxon>Agaricomycetes</taxon>
        <taxon>Sebacinales</taxon>
        <taxon>Serendipitaceae</taxon>
        <taxon>Serendipita</taxon>
    </lineage>
</organism>
<dbReference type="AlphaFoldDB" id="A0A0C2X9K7"/>
<dbReference type="Pfam" id="PF13391">
    <property type="entry name" value="HNH_2"/>
    <property type="match status" value="1"/>
</dbReference>
<feature type="region of interest" description="Disordered" evidence="1">
    <location>
        <begin position="1"/>
        <end position="38"/>
    </location>
</feature>
<evidence type="ECO:0000313" key="3">
    <source>
        <dbReference type="EMBL" id="KIM25917.1"/>
    </source>
</evidence>
<dbReference type="InterPro" id="IPR003615">
    <property type="entry name" value="HNH_nuc"/>
</dbReference>
<feature type="compositionally biased region" description="Polar residues" evidence="1">
    <location>
        <begin position="471"/>
        <end position="480"/>
    </location>
</feature>
<reference evidence="4" key="2">
    <citation type="submission" date="2015-01" db="EMBL/GenBank/DDBJ databases">
        <title>Evolutionary Origins and Diversification of the Mycorrhizal Mutualists.</title>
        <authorList>
            <consortium name="DOE Joint Genome Institute"/>
            <consortium name="Mycorrhizal Genomics Consortium"/>
            <person name="Kohler A."/>
            <person name="Kuo A."/>
            <person name="Nagy L.G."/>
            <person name="Floudas D."/>
            <person name="Copeland A."/>
            <person name="Barry K.W."/>
            <person name="Cichocki N."/>
            <person name="Veneault-Fourrey C."/>
            <person name="LaButti K."/>
            <person name="Lindquist E.A."/>
            <person name="Lipzen A."/>
            <person name="Lundell T."/>
            <person name="Morin E."/>
            <person name="Murat C."/>
            <person name="Riley R."/>
            <person name="Ohm R."/>
            <person name="Sun H."/>
            <person name="Tunlid A."/>
            <person name="Henrissat B."/>
            <person name="Grigoriev I.V."/>
            <person name="Hibbett D.S."/>
            <person name="Martin F."/>
        </authorList>
    </citation>
    <scope>NUCLEOTIDE SEQUENCE [LARGE SCALE GENOMIC DNA]</scope>
    <source>
        <strain evidence="4">MAFF 305830</strain>
    </source>
</reference>
<evidence type="ECO:0000256" key="1">
    <source>
        <dbReference type="SAM" id="MobiDB-lite"/>
    </source>
</evidence>
<sequence>MKRRLSSEKPTEKSARQKPDDEPPKHTILDTPPPPPKPKVIDVHFIREVLKEMGLASLKENEKFGSLKFTIDYPALFTTILESAIDETTMFQYFFTEIKGPLRKYMEIAGTAIQPKGKMDWPATWKEMREQDERTGISFLFCNSVKAVIRDLLLPFRDGRAGTREDRGDTQKTRSTTFREELHIREASKCPITGVLSDASTEDPAPGGFKGPLEGAHIIPHHLTSKTNVYTMIKNFAGENALKDFSTKSEHVSNGILMDVNCHKAFDKLQWSIQATSTGLDTYEYTVRRTRPHQKAPDAGLATSHLTEGKKLVFGATSTLAKPNPEYCNLHLAVAGVAQAVGMAEILDVVDRDDDYEGFMAWLNRDVHIDHEQPQSKPLEGSAIETGSNTPPTQARLGSGAPPGDVGIVGTILPPSKPGPSGTSKPITPLPGTTPGYGPSSKQPPNDKINASGRPRSDSCGSETHKDVKENTYNQNSIVY</sequence>
<protein>
    <recommendedName>
        <fullName evidence="2">HNH nuclease domain-containing protein</fullName>
    </recommendedName>
</protein>